<dbReference type="EMBL" id="FNFY01000047">
    <property type="protein sequence ID" value="SDL34897.1"/>
    <property type="molecule type" value="Genomic_DNA"/>
</dbReference>
<gene>
    <name evidence="2" type="ORF">SAMN05216216_1474</name>
</gene>
<dbReference type="Proteomes" id="UP000199008">
    <property type="component" value="Unassembled WGS sequence"/>
</dbReference>
<evidence type="ECO:0000256" key="1">
    <source>
        <dbReference type="SAM" id="MobiDB-lite"/>
    </source>
</evidence>
<evidence type="ECO:0000313" key="3">
    <source>
        <dbReference type="Proteomes" id="UP000199008"/>
    </source>
</evidence>
<evidence type="ECO:0000313" key="2">
    <source>
        <dbReference type="EMBL" id="SDL34897.1"/>
    </source>
</evidence>
<protein>
    <submittedName>
        <fullName evidence="2">Uncharacterized protein</fullName>
    </submittedName>
</protein>
<proteinExistence type="predicted"/>
<dbReference type="AlphaFoldDB" id="A0A1G9JB95"/>
<organism evidence="2 3">
    <name type="scientific">Lacicoccus qingdaonensis</name>
    <dbReference type="NCBI Taxonomy" id="576118"/>
    <lineage>
        <taxon>Bacteria</taxon>
        <taxon>Bacillati</taxon>
        <taxon>Bacillota</taxon>
        <taxon>Bacilli</taxon>
        <taxon>Bacillales</taxon>
        <taxon>Salinicoccaceae</taxon>
        <taxon>Lacicoccus</taxon>
    </lineage>
</organism>
<feature type="compositionally biased region" description="Polar residues" evidence="1">
    <location>
        <begin position="42"/>
        <end position="52"/>
    </location>
</feature>
<dbReference type="STRING" id="576118.SAMN05216216_1474"/>
<sequence length="200" mass="22481">MEVIDYLDKSDRQSVRVRHLSAVSTWRRNDVGTGAVSRHGAKTTSGQGQSPDMAQKRCRDRGCTPTWRENDVGGEAVSRHGAKTMSGARQSLDMAHQKTSIAEIALEVSSFNLLFICRFSSFHKEAESKCCQNSREYRGTLFCDTCVWKNFRLTGVSRTVIGIAHWSRHAFGVIHVFCVDRRMIVRTVCGLFAGWRIVGH</sequence>
<feature type="region of interest" description="Disordered" evidence="1">
    <location>
        <begin position="31"/>
        <end position="89"/>
    </location>
</feature>
<name>A0A1G9JB95_9BACL</name>
<keyword evidence="3" id="KW-1185">Reference proteome</keyword>
<accession>A0A1G9JB95</accession>
<reference evidence="3" key="1">
    <citation type="submission" date="2016-10" db="EMBL/GenBank/DDBJ databases">
        <authorList>
            <person name="Varghese N."/>
            <person name="Submissions S."/>
        </authorList>
    </citation>
    <scope>NUCLEOTIDE SEQUENCE [LARGE SCALE GENOMIC DNA]</scope>
    <source>
        <strain evidence="3">CGMCC 1.8895</strain>
    </source>
</reference>